<dbReference type="EMBL" id="RXGB01001161">
    <property type="protein sequence ID" value="TMX00021.1"/>
    <property type="molecule type" value="Genomic_DNA"/>
</dbReference>
<keyword evidence="3" id="KW-0602">Photosynthesis</keyword>
<dbReference type="Pfam" id="PF01716">
    <property type="entry name" value="MSP"/>
    <property type="match status" value="1"/>
</dbReference>
<reference evidence="8" key="1">
    <citation type="submission" date="2019-05" db="EMBL/GenBank/DDBJ databases">
        <title>The de novo reference genome and transcriptome assemblies of the wild tomato species Solanum chilense.</title>
        <authorList>
            <person name="Stam R."/>
            <person name="Nosenko T."/>
            <person name="Hoerger A.C."/>
            <person name="Stephan W."/>
            <person name="Seidel M.A."/>
            <person name="Kuhn J.M.M."/>
            <person name="Haberer G."/>
            <person name="Tellier A."/>
        </authorList>
    </citation>
    <scope>NUCLEOTIDE SEQUENCE</scope>
    <source>
        <tissue evidence="8">Mature leaves</tissue>
    </source>
</reference>
<keyword evidence="6" id="KW-0464">Manganese</keyword>
<evidence type="ECO:0000256" key="3">
    <source>
        <dbReference type="ARBA" id="ARBA00022531"/>
    </source>
</evidence>
<evidence type="ECO:0000256" key="1">
    <source>
        <dbReference type="ARBA" id="ARBA00004334"/>
    </source>
</evidence>
<evidence type="ECO:0000256" key="7">
    <source>
        <dbReference type="ARBA" id="ARBA00023276"/>
    </source>
</evidence>
<sequence>MLDPTIGGSILLETSYSALRWSYKQFNLNIFLPLPSVQGVNDEGVPKCLTFDDIQTNTCMEVKGTGTANHCPTIDGGVDSFAFKLGIYNAKKFYLEATSFTVKEEGVSKNSA</sequence>
<keyword evidence="5" id="KW-0472">Membrane</keyword>
<evidence type="ECO:0000256" key="2">
    <source>
        <dbReference type="ARBA" id="ARBA00009838"/>
    </source>
</evidence>
<keyword evidence="7" id="KW-0604">Photosystem II</keyword>
<dbReference type="InterPro" id="IPR002628">
    <property type="entry name" value="PsbO"/>
</dbReference>
<keyword evidence="4" id="KW-0793">Thylakoid</keyword>
<dbReference type="GO" id="GO:0009654">
    <property type="term" value="C:photosystem II oxygen evolving complex"/>
    <property type="evidence" value="ECO:0007669"/>
    <property type="project" value="InterPro"/>
</dbReference>
<dbReference type="PANTHER" id="PTHR34058">
    <property type="entry name" value="OXYGEN-EVOLVING ENHANCER PROTEIN 1-2, CHLOROPLASTIC"/>
    <property type="match status" value="1"/>
</dbReference>
<evidence type="ECO:0000313" key="8">
    <source>
        <dbReference type="EMBL" id="TMX00021.1"/>
    </source>
</evidence>
<dbReference type="GO" id="GO:0010242">
    <property type="term" value="F:oxygen evolving activity"/>
    <property type="evidence" value="ECO:0007669"/>
    <property type="project" value="InterPro"/>
</dbReference>
<dbReference type="InterPro" id="IPR011250">
    <property type="entry name" value="OMP/PagP_B-barrel"/>
</dbReference>
<protein>
    <submittedName>
        <fullName evidence="8">Uncharacterized protein</fullName>
    </submittedName>
</protein>
<name>A0A6N2C2T9_SOLCI</name>
<dbReference type="AlphaFoldDB" id="A0A6N2C2T9"/>
<comment type="similarity">
    <text evidence="2">Belongs to the PsbO family.</text>
</comment>
<dbReference type="Gene3D" id="2.40.160.30">
    <property type="entry name" value="Photosystem II, cytochrome c-550 precursor"/>
    <property type="match status" value="1"/>
</dbReference>
<proteinExistence type="inferred from homology"/>
<organism evidence="8">
    <name type="scientific">Solanum chilense</name>
    <name type="common">Tomato</name>
    <name type="synonym">Lycopersicon chilense</name>
    <dbReference type="NCBI Taxonomy" id="4083"/>
    <lineage>
        <taxon>Eukaryota</taxon>
        <taxon>Viridiplantae</taxon>
        <taxon>Streptophyta</taxon>
        <taxon>Embryophyta</taxon>
        <taxon>Tracheophyta</taxon>
        <taxon>Spermatophyta</taxon>
        <taxon>Magnoliopsida</taxon>
        <taxon>eudicotyledons</taxon>
        <taxon>Gunneridae</taxon>
        <taxon>Pentapetalae</taxon>
        <taxon>asterids</taxon>
        <taxon>lamiids</taxon>
        <taxon>Solanales</taxon>
        <taxon>Solanaceae</taxon>
        <taxon>Solanoideae</taxon>
        <taxon>Solaneae</taxon>
        <taxon>Solanum</taxon>
        <taxon>Solanum subgen. Lycopersicon</taxon>
    </lineage>
</organism>
<dbReference type="GO" id="GO:0009535">
    <property type="term" value="C:chloroplast thylakoid membrane"/>
    <property type="evidence" value="ECO:0007669"/>
    <property type="project" value="UniProtKB-SubCell"/>
</dbReference>
<comment type="caution">
    <text evidence="8">The sequence shown here is derived from an EMBL/GenBank/DDBJ whole genome shotgun (WGS) entry which is preliminary data.</text>
</comment>
<gene>
    <name evidence="8" type="ORF">EJD97_001522</name>
</gene>
<dbReference type="GO" id="GO:0042549">
    <property type="term" value="P:photosystem II stabilization"/>
    <property type="evidence" value="ECO:0007669"/>
    <property type="project" value="InterPro"/>
</dbReference>
<dbReference type="GO" id="GO:0010207">
    <property type="term" value="P:photosystem II assembly"/>
    <property type="evidence" value="ECO:0007669"/>
    <property type="project" value="InterPro"/>
</dbReference>
<evidence type="ECO:0000256" key="6">
    <source>
        <dbReference type="ARBA" id="ARBA00023211"/>
    </source>
</evidence>
<evidence type="ECO:0000256" key="5">
    <source>
        <dbReference type="ARBA" id="ARBA00023136"/>
    </source>
</evidence>
<accession>A0A6N2C2T9</accession>
<dbReference type="SUPFAM" id="SSF56925">
    <property type="entry name" value="OMPA-like"/>
    <property type="match status" value="1"/>
</dbReference>
<evidence type="ECO:0000256" key="4">
    <source>
        <dbReference type="ARBA" id="ARBA00023078"/>
    </source>
</evidence>
<comment type="subcellular location">
    <subcellularLocation>
        <location evidence="1">Plastid</location>
        <location evidence="1">Chloroplast thylakoid membrane</location>
    </subcellularLocation>
</comment>